<dbReference type="Pfam" id="PF02574">
    <property type="entry name" value="S-methyl_trans"/>
    <property type="match status" value="1"/>
</dbReference>
<keyword evidence="2 3" id="KW-0808">Transferase</keyword>
<evidence type="ECO:0000256" key="1">
    <source>
        <dbReference type="ARBA" id="ARBA00022603"/>
    </source>
</evidence>
<feature type="binding site" evidence="3">
    <location>
        <position position="295"/>
    </location>
    <ligand>
        <name>Zn(2+)</name>
        <dbReference type="ChEBI" id="CHEBI:29105"/>
    </ligand>
</feature>
<dbReference type="SUPFAM" id="SSF82282">
    <property type="entry name" value="Homocysteine S-methyltransferase"/>
    <property type="match status" value="1"/>
</dbReference>
<keyword evidence="1 3" id="KW-0489">Methyltransferase</keyword>
<dbReference type="InterPro" id="IPR003726">
    <property type="entry name" value="HCY_dom"/>
</dbReference>
<comment type="caution">
    <text evidence="5">The sequence shown here is derived from an EMBL/GenBank/DDBJ whole genome shotgun (WGS) entry which is preliminary data.</text>
</comment>
<proteinExistence type="predicted"/>
<feature type="binding site" evidence="3">
    <location>
        <position position="296"/>
    </location>
    <ligand>
        <name>Zn(2+)</name>
        <dbReference type="ChEBI" id="CHEBI:29105"/>
    </ligand>
</feature>
<feature type="binding site" evidence="3">
    <location>
        <position position="227"/>
    </location>
    <ligand>
        <name>Zn(2+)</name>
        <dbReference type="ChEBI" id="CHEBI:29105"/>
    </ligand>
</feature>
<dbReference type="Proteomes" id="UP000244523">
    <property type="component" value="Unassembled WGS sequence"/>
</dbReference>
<dbReference type="PROSITE" id="PS50970">
    <property type="entry name" value="HCY"/>
    <property type="match status" value="1"/>
</dbReference>
<evidence type="ECO:0000259" key="4">
    <source>
        <dbReference type="PROSITE" id="PS50970"/>
    </source>
</evidence>
<dbReference type="PANTHER" id="PTHR11103:SF18">
    <property type="entry name" value="SLR1189 PROTEIN"/>
    <property type="match status" value="1"/>
</dbReference>
<dbReference type="GO" id="GO:0032259">
    <property type="term" value="P:methylation"/>
    <property type="evidence" value="ECO:0007669"/>
    <property type="project" value="UniProtKB-KW"/>
</dbReference>
<dbReference type="RefSeq" id="WP_108388961.1">
    <property type="nucleotide sequence ID" value="NZ_QBUD01000022.1"/>
</dbReference>
<accession>A0A2T6K5X8</accession>
<keyword evidence="6" id="KW-1185">Reference proteome</keyword>
<feature type="domain" description="Hcy-binding" evidence="4">
    <location>
        <begin position="4"/>
        <end position="310"/>
    </location>
</feature>
<dbReference type="InterPro" id="IPR036589">
    <property type="entry name" value="HCY_dom_sf"/>
</dbReference>
<dbReference type="PANTHER" id="PTHR11103">
    <property type="entry name" value="SLR1189 PROTEIN"/>
    <property type="match status" value="1"/>
</dbReference>
<comment type="cofactor">
    <cofactor evidence="3">
        <name>Zn(2+)</name>
        <dbReference type="ChEBI" id="CHEBI:29105"/>
    </cofactor>
</comment>
<organism evidence="5 6">
    <name type="scientific">Yoonia sediminilitoris</name>
    <dbReference type="NCBI Taxonomy" id="1286148"/>
    <lineage>
        <taxon>Bacteria</taxon>
        <taxon>Pseudomonadati</taxon>
        <taxon>Pseudomonadota</taxon>
        <taxon>Alphaproteobacteria</taxon>
        <taxon>Rhodobacterales</taxon>
        <taxon>Paracoccaceae</taxon>
        <taxon>Yoonia</taxon>
    </lineage>
</organism>
<evidence type="ECO:0000313" key="5">
    <source>
        <dbReference type="EMBL" id="PUB10067.1"/>
    </source>
</evidence>
<dbReference type="Gene3D" id="3.20.20.330">
    <property type="entry name" value="Homocysteine-binding-like domain"/>
    <property type="match status" value="1"/>
</dbReference>
<evidence type="ECO:0000256" key="2">
    <source>
        <dbReference type="ARBA" id="ARBA00022679"/>
    </source>
</evidence>
<protein>
    <submittedName>
        <fullName evidence="5">Homocysteine S-methyltransferase</fullName>
    </submittedName>
</protein>
<dbReference type="AlphaFoldDB" id="A0A2T6K5X8"/>
<reference evidence="5 6" key="1">
    <citation type="submission" date="2018-04" db="EMBL/GenBank/DDBJ databases">
        <title>Genomic Encyclopedia of Archaeal and Bacterial Type Strains, Phase II (KMG-II): from individual species to whole genera.</title>
        <authorList>
            <person name="Goeker M."/>
        </authorList>
    </citation>
    <scope>NUCLEOTIDE SEQUENCE [LARGE SCALE GENOMIC DNA]</scope>
    <source>
        <strain evidence="5 6">DSM 29955</strain>
    </source>
</reference>
<evidence type="ECO:0000313" key="6">
    <source>
        <dbReference type="Proteomes" id="UP000244523"/>
    </source>
</evidence>
<evidence type="ECO:0000256" key="3">
    <source>
        <dbReference type="PROSITE-ProRule" id="PRU00333"/>
    </source>
</evidence>
<name>A0A2T6K5X8_9RHOB</name>
<sequence length="314" mass="34112">MTRTNPRLPHQTTDIFLTDGGTETWLMYKRGFELPEFSAFHLLNDERSAAALREYYTAFAHVAVKLGTPFIFDSLTYRASRDWGTLLGYSSQSLAEMNNKCFELYRECAAEAGLAEENTVISGCIGPKGDAYKTNQDLTAEIAEAYHAEQIGTFKAAGADIVTALTLNTTDEAIGIARASSEAGIPSVIAFTIEKDRKLRSGETLKQAIETVDAATSNAPAYYMINCSHPVDFGPALASEPWANRIRGLRANASSLDHGTLCQLGHLEEGNPDELASQYVDIRATHPKMNVFGGCCGTDYVHVEKIGRALLAAA</sequence>
<keyword evidence="3" id="KW-0479">Metal-binding</keyword>
<dbReference type="OrthoDB" id="9803687at2"/>
<keyword evidence="3" id="KW-0862">Zinc</keyword>
<dbReference type="GO" id="GO:0046872">
    <property type="term" value="F:metal ion binding"/>
    <property type="evidence" value="ECO:0007669"/>
    <property type="project" value="UniProtKB-KW"/>
</dbReference>
<gene>
    <name evidence="5" type="ORF">C8N45_12219</name>
</gene>
<dbReference type="EMBL" id="QBUD01000022">
    <property type="protein sequence ID" value="PUB10067.1"/>
    <property type="molecule type" value="Genomic_DNA"/>
</dbReference>
<dbReference type="GO" id="GO:0008168">
    <property type="term" value="F:methyltransferase activity"/>
    <property type="evidence" value="ECO:0007669"/>
    <property type="project" value="UniProtKB-UniRule"/>
</dbReference>